<comment type="caution">
    <text evidence="2">The sequence shown here is derived from an EMBL/GenBank/DDBJ whole genome shotgun (WGS) entry which is preliminary data.</text>
</comment>
<dbReference type="PANTHER" id="PTHR40265">
    <property type="entry name" value="BLL2707 PROTEIN"/>
    <property type="match status" value="1"/>
</dbReference>
<protein>
    <recommendedName>
        <fullName evidence="1">Glyoxalase-like domain-containing protein</fullName>
    </recommendedName>
</protein>
<dbReference type="RefSeq" id="WP_094810397.1">
    <property type="nucleotide sequence ID" value="NZ_NEVU01000001.1"/>
</dbReference>
<dbReference type="Pfam" id="PF13468">
    <property type="entry name" value="Glyoxalase_3"/>
    <property type="match status" value="1"/>
</dbReference>
<dbReference type="Proteomes" id="UP000216429">
    <property type="component" value="Unassembled WGS sequence"/>
</dbReference>
<evidence type="ECO:0000313" key="2">
    <source>
        <dbReference type="EMBL" id="OZI77618.1"/>
    </source>
</evidence>
<dbReference type="Gene3D" id="3.10.180.10">
    <property type="entry name" value="2,3-Dihydroxybiphenyl 1,2-Dioxygenase, domain 1"/>
    <property type="match status" value="1"/>
</dbReference>
<dbReference type="OrthoDB" id="9812467at2"/>
<sequence>MLNDPGRTEFDHAVIMVRDRLEALAPQYEGQGFRLSDKAVHNLGSCNQLIVLDDSYIELLGWPPGAPPARKEIADSPLGLEALVFRSDDAHATYERLVEAGFSVNPVQELTRTAHVGGRELPARFHTVRFADQPIAGLRMYFCRHLTPECVWAPEFMDHPNGACSLVRIDVHAADAQMVAWRLALVADAEVQAADEGWDVVLANLRIHVADDDSVAAPVIRALTLAYRDGSQRVLATPI</sequence>
<dbReference type="InterPro" id="IPR029068">
    <property type="entry name" value="Glyas_Bleomycin-R_OHBP_Dase"/>
</dbReference>
<evidence type="ECO:0000313" key="3">
    <source>
        <dbReference type="Proteomes" id="UP000216429"/>
    </source>
</evidence>
<name>A0A261VU37_9BORD</name>
<proteinExistence type="predicted"/>
<organism evidence="2 3">
    <name type="scientific">Bordetella genomosp. 12</name>
    <dbReference type="NCBI Taxonomy" id="463035"/>
    <lineage>
        <taxon>Bacteria</taxon>
        <taxon>Pseudomonadati</taxon>
        <taxon>Pseudomonadota</taxon>
        <taxon>Betaproteobacteria</taxon>
        <taxon>Burkholderiales</taxon>
        <taxon>Alcaligenaceae</taxon>
        <taxon>Bordetella</taxon>
    </lineage>
</organism>
<keyword evidence="3" id="KW-1185">Reference proteome</keyword>
<gene>
    <name evidence="2" type="ORF">CAL22_03540</name>
</gene>
<dbReference type="InterPro" id="IPR025870">
    <property type="entry name" value="Glyoxalase-like_dom"/>
</dbReference>
<accession>A0A261VU37</accession>
<reference evidence="3" key="1">
    <citation type="submission" date="2017-05" db="EMBL/GenBank/DDBJ databases">
        <title>Complete and WGS of Bordetella genogroups.</title>
        <authorList>
            <person name="Spilker T."/>
            <person name="Lipuma J."/>
        </authorList>
    </citation>
    <scope>NUCLEOTIDE SEQUENCE [LARGE SCALE GENOMIC DNA]</scope>
    <source>
        <strain evidence="3">AU6712</strain>
    </source>
</reference>
<evidence type="ECO:0000259" key="1">
    <source>
        <dbReference type="Pfam" id="PF13468"/>
    </source>
</evidence>
<dbReference type="SUPFAM" id="SSF54593">
    <property type="entry name" value="Glyoxalase/Bleomycin resistance protein/Dihydroxybiphenyl dioxygenase"/>
    <property type="match status" value="1"/>
</dbReference>
<dbReference type="EMBL" id="NEVU01000001">
    <property type="protein sequence ID" value="OZI77618.1"/>
    <property type="molecule type" value="Genomic_DNA"/>
</dbReference>
<feature type="domain" description="Glyoxalase-like" evidence="1">
    <location>
        <begin position="10"/>
        <end position="184"/>
    </location>
</feature>
<dbReference type="PANTHER" id="PTHR40265:SF1">
    <property type="entry name" value="GLYOXALASE-LIKE DOMAIN-CONTAINING PROTEIN"/>
    <property type="match status" value="1"/>
</dbReference>
<dbReference type="AlphaFoldDB" id="A0A261VU37"/>